<feature type="domain" description="DUF5655" evidence="1">
    <location>
        <begin position="75"/>
        <end position="180"/>
    </location>
</feature>
<proteinExistence type="predicted"/>
<dbReference type="EMBL" id="QGGO01000016">
    <property type="protein sequence ID" value="PWK23889.1"/>
    <property type="molecule type" value="Genomic_DNA"/>
</dbReference>
<dbReference type="InterPro" id="IPR025629">
    <property type="entry name" value="DUF4287"/>
</dbReference>
<protein>
    <submittedName>
        <fullName evidence="2">Putative transport protein</fullName>
    </submittedName>
</protein>
<name>A0A316E3E7_9BACT</name>
<dbReference type="OrthoDB" id="9809825at2"/>
<reference evidence="2 3" key="1">
    <citation type="submission" date="2018-05" db="EMBL/GenBank/DDBJ databases">
        <title>Genomic Encyclopedia of Archaeal and Bacterial Type Strains, Phase II (KMG-II): from individual species to whole genera.</title>
        <authorList>
            <person name="Goeker M."/>
        </authorList>
    </citation>
    <scope>NUCLEOTIDE SEQUENCE [LARGE SCALE GENOMIC DNA]</scope>
    <source>
        <strain evidence="2 3">DSM 22214</strain>
    </source>
</reference>
<comment type="caution">
    <text evidence="2">The sequence shown here is derived from an EMBL/GenBank/DDBJ whole genome shotgun (WGS) entry which is preliminary data.</text>
</comment>
<evidence type="ECO:0000313" key="2">
    <source>
        <dbReference type="EMBL" id="PWK23889.1"/>
    </source>
</evidence>
<dbReference type="Pfam" id="PF18899">
    <property type="entry name" value="DUF5655"/>
    <property type="match status" value="1"/>
</dbReference>
<dbReference type="AlphaFoldDB" id="A0A316E3E7"/>
<evidence type="ECO:0000259" key="1">
    <source>
        <dbReference type="Pfam" id="PF18899"/>
    </source>
</evidence>
<evidence type="ECO:0000313" key="3">
    <source>
        <dbReference type="Proteomes" id="UP000245489"/>
    </source>
</evidence>
<dbReference type="Proteomes" id="UP000245489">
    <property type="component" value="Unassembled WGS sequence"/>
</dbReference>
<organism evidence="2 3">
    <name type="scientific">Arcicella aurantiaca</name>
    <dbReference type="NCBI Taxonomy" id="591202"/>
    <lineage>
        <taxon>Bacteria</taxon>
        <taxon>Pseudomonadati</taxon>
        <taxon>Bacteroidota</taxon>
        <taxon>Cytophagia</taxon>
        <taxon>Cytophagales</taxon>
        <taxon>Flectobacillaceae</taxon>
        <taxon>Arcicella</taxon>
    </lineage>
</organism>
<dbReference type="RefSeq" id="WP_109743805.1">
    <property type="nucleotide sequence ID" value="NZ_QGGO01000016.1"/>
</dbReference>
<dbReference type="InterPro" id="IPR043714">
    <property type="entry name" value="DUF5655"/>
</dbReference>
<keyword evidence="3" id="KW-1185">Reference proteome</keyword>
<gene>
    <name evidence="2" type="ORF">LV89_03096</name>
</gene>
<sequence length="183" mass="20757">MDKTVLTMLENLKEKTGHSLEEWKELISSQGFSKHGEIVKFLKEKHNVTHGYASEIALKVLGSDADSASDTDILIENQYKGKEHLKPFYEKLIAEIQKFDGDFEIAPKKTYVSLKRKKQFIILNPASKTRFEIGFNLKGVEAKDRLVAEKPDGICSHKINLSDINDVDTEVIGWIKMAYEKAA</sequence>
<dbReference type="Pfam" id="PF14117">
    <property type="entry name" value="DUF4287"/>
    <property type="match status" value="1"/>
</dbReference>
<accession>A0A316E3E7</accession>